<comment type="caution">
    <text evidence="1">The sequence shown here is derived from an EMBL/GenBank/DDBJ whole genome shotgun (WGS) entry which is preliminary data.</text>
</comment>
<reference evidence="1" key="1">
    <citation type="submission" date="2020-08" db="EMBL/GenBank/DDBJ databases">
        <title>Sequencing the genomes of 1000 actinobacteria strains.</title>
        <authorList>
            <person name="Klenk H.-P."/>
        </authorList>
    </citation>
    <scope>NUCLEOTIDE SEQUENCE</scope>
    <source>
        <strain evidence="1">DSM 10695</strain>
    </source>
</reference>
<protein>
    <recommendedName>
        <fullName evidence="3">Conjugal transfer protein</fullName>
    </recommendedName>
</protein>
<dbReference type="InterPro" id="IPR035628">
    <property type="entry name" value="TcpC_C"/>
</dbReference>
<accession>A0A923E6R4</accession>
<evidence type="ECO:0008006" key="3">
    <source>
        <dbReference type="Google" id="ProtNLM"/>
    </source>
</evidence>
<proteinExistence type="predicted"/>
<gene>
    <name evidence="1" type="ORF">HD592_001705</name>
</gene>
<keyword evidence="2" id="KW-1185">Reference proteome</keyword>
<dbReference type="RefSeq" id="WP_184453352.1">
    <property type="nucleotide sequence ID" value="NZ_JACHMK010000001.1"/>
</dbReference>
<dbReference type="Pfam" id="PF12642">
    <property type="entry name" value="TpcC"/>
    <property type="match status" value="1"/>
</dbReference>
<dbReference type="Proteomes" id="UP000617426">
    <property type="component" value="Unassembled WGS sequence"/>
</dbReference>
<dbReference type="CDD" id="cd16428">
    <property type="entry name" value="TcpC_C"/>
    <property type="match status" value="1"/>
</dbReference>
<evidence type="ECO:0000313" key="1">
    <source>
        <dbReference type="EMBL" id="MBB6335140.1"/>
    </source>
</evidence>
<evidence type="ECO:0000313" key="2">
    <source>
        <dbReference type="Proteomes" id="UP000617426"/>
    </source>
</evidence>
<dbReference type="AlphaFoldDB" id="A0A923E6R4"/>
<sequence>MGSKRFVWPFGKSAKKASATLEAGQEGDEQVWEPLGPSRAQRAFRAIVAVGVVGLLGVNLWSITHPRAVVAGPQSFSIPETVGVDVAGAAAVAEEATVAFLTLDDPKAREARLETVWATPDSLWDGKGSFTIDAARVHAVKTTVKDASNVDVLVAARVDADGVEGPWVGVLVPVMVSPAGASVAGAPTIVGLPEPVEVLAPAMPDMDAELTAATKTDIDAFFKAWAEGDVSALTAPGSAVDAPPAGLGSITVDSWKAFEGSGPTRSGHAQVTWSIGGAKLAATYTLTLTQVSGGEASRWQVSSLSY</sequence>
<organism evidence="1 2">
    <name type="scientific">Schaalia hyovaginalis</name>
    <dbReference type="NCBI Taxonomy" id="29316"/>
    <lineage>
        <taxon>Bacteria</taxon>
        <taxon>Bacillati</taxon>
        <taxon>Actinomycetota</taxon>
        <taxon>Actinomycetes</taxon>
        <taxon>Actinomycetales</taxon>
        <taxon>Actinomycetaceae</taxon>
        <taxon>Schaalia</taxon>
    </lineage>
</organism>
<dbReference type="EMBL" id="JACHMK010000001">
    <property type="protein sequence ID" value="MBB6335140.1"/>
    <property type="molecule type" value="Genomic_DNA"/>
</dbReference>
<dbReference type="InterPro" id="IPR024735">
    <property type="entry name" value="TcpC"/>
</dbReference>
<name>A0A923E6R4_9ACTO</name>